<evidence type="ECO:0000256" key="1">
    <source>
        <dbReference type="ARBA" id="ARBA00005614"/>
    </source>
</evidence>
<dbReference type="GO" id="GO:0003998">
    <property type="term" value="F:acylphosphatase activity"/>
    <property type="evidence" value="ECO:0007669"/>
    <property type="project" value="UniProtKB-EC"/>
</dbReference>
<dbReference type="InterPro" id="IPR001792">
    <property type="entry name" value="Acylphosphatase-like_dom"/>
</dbReference>
<dbReference type="EC" id="3.6.1.7" evidence="2 5"/>
<feature type="active site" evidence="5">
    <location>
        <position position="47"/>
    </location>
</feature>
<gene>
    <name evidence="8" type="ORF">C7K55_12425</name>
</gene>
<organism evidence="8 9">
    <name type="scientific">Cyanobium usitatum str. Tous</name>
    <dbReference type="NCBI Taxonomy" id="2116684"/>
    <lineage>
        <taxon>Bacteria</taxon>
        <taxon>Bacillati</taxon>
        <taxon>Cyanobacteriota</taxon>
        <taxon>Cyanophyceae</taxon>
        <taxon>Synechococcales</taxon>
        <taxon>Prochlorococcaceae</taxon>
        <taxon>Cyanobium</taxon>
    </lineage>
</organism>
<evidence type="ECO:0000256" key="2">
    <source>
        <dbReference type="ARBA" id="ARBA00012150"/>
    </source>
</evidence>
<evidence type="ECO:0000313" key="8">
    <source>
        <dbReference type="EMBL" id="PSJ03623.1"/>
    </source>
</evidence>
<evidence type="ECO:0000256" key="3">
    <source>
        <dbReference type="ARBA" id="ARBA00015991"/>
    </source>
</evidence>
<dbReference type="SUPFAM" id="SSF54975">
    <property type="entry name" value="Acylphosphatase/BLUF domain-like"/>
    <property type="match status" value="1"/>
</dbReference>
<evidence type="ECO:0000313" key="9">
    <source>
        <dbReference type="Proteomes" id="UP000243002"/>
    </source>
</evidence>
<dbReference type="PANTHER" id="PTHR47268:SF4">
    <property type="entry name" value="ACYLPHOSPHATASE"/>
    <property type="match status" value="1"/>
</dbReference>
<dbReference type="Pfam" id="PF00708">
    <property type="entry name" value="Acylphosphatase"/>
    <property type="match status" value="1"/>
</dbReference>
<evidence type="ECO:0000256" key="4">
    <source>
        <dbReference type="ARBA" id="ARBA00047645"/>
    </source>
</evidence>
<dbReference type="InterPro" id="IPR036046">
    <property type="entry name" value="Acylphosphatase-like_dom_sf"/>
</dbReference>
<keyword evidence="9" id="KW-1185">Reference proteome</keyword>
<feature type="active site" evidence="5">
    <location>
        <position position="29"/>
    </location>
</feature>
<dbReference type="PANTHER" id="PTHR47268">
    <property type="entry name" value="ACYLPHOSPHATASE"/>
    <property type="match status" value="1"/>
</dbReference>
<keyword evidence="5 8" id="KW-0378">Hydrolase</keyword>
<dbReference type="AlphaFoldDB" id="A0A2P7MQY8"/>
<dbReference type="OrthoDB" id="9808093at2"/>
<sequence length="100" mass="11185">MQPHEPRPQIQQERWRLIVRGQVHGVGYRAACRLRAQDLGLSGWVRNCSDGSVEIEAEGCPQELTELRLWCEKGPAEAVVNSVASSQVAAAGTDWFEVRR</sequence>
<dbReference type="Gene3D" id="3.30.70.100">
    <property type="match status" value="1"/>
</dbReference>
<dbReference type="InterPro" id="IPR020456">
    <property type="entry name" value="Acylphosphatase"/>
</dbReference>
<feature type="domain" description="Acylphosphatase-like" evidence="7">
    <location>
        <begin position="14"/>
        <end position="100"/>
    </location>
</feature>
<dbReference type="Proteomes" id="UP000243002">
    <property type="component" value="Unassembled WGS sequence"/>
</dbReference>
<dbReference type="PROSITE" id="PS00151">
    <property type="entry name" value="ACYLPHOSPHATASE_2"/>
    <property type="match status" value="1"/>
</dbReference>
<evidence type="ECO:0000256" key="5">
    <source>
        <dbReference type="PROSITE-ProRule" id="PRU00520"/>
    </source>
</evidence>
<comment type="similarity">
    <text evidence="1 6">Belongs to the acylphosphatase family.</text>
</comment>
<reference evidence="8 9" key="1">
    <citation type="journal article" date="2018" name="Environ. Microbiol.">
        <title>Ecological and genomic features of two widespread freshwater picocyanobacteria.</title>
        <authorList>
            <person name="Cabello-Yeves P.J."/>
            <person name="Picazo A."/>
            <person name="Camacho A."/>
            <person name="Callieri C."/>
            <person name="Rosselli R."/>
            <person name="Roda-Garcia J.J."/>
            <person name="Coutinho F.H."/>
            <person name="Rodriguez-Valera F."/>
        </authorList>
    </citation>
    <scope>NUCLEOTIDE SEQUENCE [LARGE SCALE GENOMIC DNA]</scope>
    <source>
        <strain evidence="8 9">Tous</strain>
    </source>
</reference>
<evidence type="ECO:0000256" key="6">
    <source>
        <dbReference type="RuleBase" id="RU004168"/>
    </source>
</evidence>
<protein>
    <recommendedName>
        <fullName evidence="3 5">acylphosphatase</fullName>
        <ecNumber evidence="2 5">3.6.1.7</ecNumber>
    </recommendedName>
</protein>
<dbReference type="EMBL" id="PXXO01000019">
    <property type="protein sequence ID" value="PSJ03623.1"/>
    <property type="molecule type" value="Genomic_DNA"/>
</dbReference>
<evidence type="ECO:0000259" key="7">
    <source>
        <dbReference type="PROSITE" id="PS51160"/>
    </source>
</evidence>
<dbReference type="NCBIfam" id="NF011023">
    <property type="entry name" value="PRK14452.1"/>
    <property type="match status" value="1"/>
</dbReference>
<name>A0A2P7MQY8_9CYAN</name>
<accession>A0A2P7MQY8</accession>
<comment type="caution">
    <text evidence="8">The sequence shown here is derived from an EMBL/GenBank/DDBJ whole genome shotgun (WGS) entry which is preliminary data.</text>
</comment>
<dbReference type="InterPro" id="IPR017968">
    <property type="entry name" value="Acylphosphatase_CS"/>
</dbReference>
<comment type="catalytic activity">
    <reaction evidence="4 5">
        <text>an acyl phosphate + H2O = a carboxylate + phosphate + H(+)</text>
        <dbReference type="Rhea" id="RHEA:14965"/>
        <dbReference type="ChEBI" id="CHEBI:15377"/>
        <dbReference type="ChEBI" id="CHEBI:15378"/>
        <dbReference type="ChEBI" id="CHEBI:29067"/>
        <dbReference type="ChEBI" id="CHEBI:43474"/>
        <dbReference type="ChEBI" id="CHEBI:59918"/>
        <dbReference type="EC" id="3.6.1.7"/>
    </reaction>
</comment>
<proteinExistence type="inferred from homology"/>
<dbReference type="PROSITE" id="PS51160">
    <property type="entry name" value="ACYLPHOSPHATASE_3"/>
    <property type="match status" value="1"/>
</dbReference>